<feature type="compositionally biased region" description="Basic and acidic residues" evidence="1">
    <location>
        <begin position="61"/>
        <end position="85"/>
    </location>
</feature>
<name>A0A195BG30_9HYME</name>
<organism evidence="2 3">
    <name type="scientific">Atta colombica</name>
    <dbReference type="NCBI Taxonomy" id="520822"/>
    <lineage>
        <taxon>Eukaryota</taxon>
        <taxon>Metazoa</taxon>
        <taxon>Ecdysozoa</taxon>
        <taxon>Arthropoda</taxon>
        <taxon>Hexapoda</taxon>
        <taxon>Insecta</taxon>
        <taxon>Pterygota</taxon>
        <taxon>Neoptera</taxon>
        <taxon>Endopterygota</taxon>
        <taxon>Hymenoptera</taxon>
        <taxon>Apocrita</taxon>
        <taxon>Aculeata</taxon>
        <taxon>Formicoidea</taxon>
        <taxon>Formicidae</taxon>
        <taxon>Myrmicinae</taxon>
        <taxon>Atta</taxon>
    </lineage>
</organism>
<dbReference type="EMBL" id="KQ976488">
    <property type="protein sequence ID" value="KYM83547.1"/>
    <property type="molecule type" value="Genomic_DNA"/>
</dbReference>
<dbReference type="AlphaFoldDB" id="A0A195BG30"/>
<evidence type="ECO:0000313" key="2">
    <source>
        <dbReference type="EMBL" id="KYM83547.1"/>
    </source>
</evidence>
<evidence type="ECO:0000313" key="3">
    <source>
        <dbReference type="Proteomes" id="UP000078540"/>
    </source>
</evidence>
<feature type="compositionally biased region" description="Basic and acidic residues" evidence="1">
    <location>
        <begin position="8"/>
        <end position="19"/>
    </location>
</feature>
<keyword evidence="3" id="KW-1185">Reference proteome</keyword>
<sequence length="108" mass="11780">MYLRRANRNRDHSLDRGSASEESGGSSLFQNLAAIFRETKRCDREGERKTDNRKRFVGGCDESKSSSHWTELRKSVDREDLRETEEGGGGGGRGGGGGKGGGGDGGWW</sequence>
<feature type="region of interest" description="Disordered" evidence="1">
    <location>
        <begin position="58"/>
        <end position="108"/>
    </location>
</feature>
<protein>
    <submittedName>
        <fullName evidence="2">Uncharacterized protein</fullName>
    </submittedName>
</protein>
<feature type="region of interest" description="Disordered" evidence="1">
    <location>
        <begin position="1"/>
        <end position="27"/>
    </location>
</feature>
<reference evidence="2 3" key="1">
    <citation type="submission" date="2015-09" db="EMBL/GenBank/DDBJ databases">
        <title>Atta colombica WGS genome.</title>
        <authorList>
            <person name="Nygaard S."/>
            <person name="Hu H."/>
            <person name="Boomsma J."/>
            <person name="Zhang G."/>
        </authorList>
    </citation>
    <scope>NUCLEOTIDE SEQUENCE [LARGE SCALE GENOMIC DNA]</scope>
    <source>
        <strain evidence="2">Treedump-2</strain>
        <tissue evidence="2">Whole body</tissue>
    </source>
</reference>
<feature type="compositionally biased region" description="Gly residues" evidence="1">
    <location>
        <begin position="87"/>
        <end position="108"/>
    </location>
</feature>
<accession>A0A195BG30</accession>
<dbReference type="Proteomes" id="UP000078540">
    <property type="component" value="Unassembled WGS sequence"/>
</dbReference>
<proteinExistence type="predicted"/>
<gene>
    <name evidence="2" type="ORF">ALC53_05947</name>
</gene>
<evidence type="ECO:0000256" key="1">
    <source>
        <dbReference type="SAM" id="MobiDB-lite"/>
    </source>
</evidence>